<protein>
    <submittedName>
        <fullName evidence="1">Uncharacterized protein</fullName>
    </submittedName>
</protein>
<comment type="caution">
    <text evidence="1">The sequence shown here is derived from an EMBL/GenBank/DDBJ whole genome shotgun (WGS) entry which is preliminary data.</text>
</comment>
<proteinExistence type="predicted"/>
<gene>
    <name evidence="1" type="ORF">RND71_023246</name>
</gene>
<reference evidence="1" key="1">
    <citation type="submission" date="2023-12" db="EMBL/GenBank/DDBJ databases">
        <title>Genome assembly of Anisodus tanguticus.</title>
        <authorList>
            <person name="Wang Y.-J."/>
        </authorList>
    </citation>
    <scope>NUCLEOTIDE SEQUENCE</scope>
    <source>
        <strain evidence="1">KB-2021</strain>
        <tissue evidence="1">Leaf</tissue>
    </source>
</reference>
<evidence type="ECO:0000313" key="2">
    <source>
        <dbReference type="Proteomes" id="UP001291623"/>
    </source>
</evidence>
<organism evidence="1 2">
    <name type="scientific">Anisodus tanguticus</name>
    <dbReference type="NCBI Taxonomy" id="243964"/>
    <lineage>
        <taxon>Eukaryota</taxon>
        <taxon>Viridiplantae</taxon>
        <taxon>Streptophyta</taxon>
        <taxon>Embryophyta</taxon>
        <taxon>Tracheophyta</taxon>
        <taxon>Spermatophyta</taxon>
        <taxon>Magnoliopsida</taxon>
        <taxon>eudicotyledons</taxon>
        <taxon>Gunneridae</taxon>
        <taxon>Pentapetalae</taxon>
        <taxon>asterids</taxon>
        <taxon>lamiids</taxon>
        <taxon>Solanales</taxon>
        <taxon>Solanaceae</taxon>
        <taxon>Solanoideae</taxon>
        <taxon>Hyoscyameae</taxon>
        <taxon>Anisodus</taxon>
    </lineage>
</organism>
<dbReference type="AlphaFoldDB" id="A0AAE1RV79"/>
<evidence type="ECO:0000313" key="1">
    <source>
        <dbReference type="EMBL" id="KAK4357636.1"/>
    </source>
</evidence>
<accession>A0AAE1RV79</accession>
<name>A0AAE1RV79_9SOLA</name>
<dbReference type="Proteomes" id="UP001291623">
    <property type="component" value="Unassembled WGS sequence"/>
</dbReference>
<dbReference type="EMBL" id="JAVYJV010000012">
    <property type="protein sequence ID" value="KAK4357636.1"/>
    <property type="molecule type" value="Genomic_DNA"/>
</dbReference>
<keyword evidence="2" id="KW-1185">Reference proteome</keyword>
<sequence>MAEIRYEATPKVVILDDDEEEDAYIRRGEDVFRGILNEVADGFGEILASNLEIPKGLTVVVDILARVDLLRDLSAAAQLLRNFLKPKGRMKRETCDLENSLSEQDSSIHQMRDEREVALFVLIEANRKYDLTLVGELRDREEVEITRLKDRYRRLRTHNKANREAAELDKN</sequence>